<dbReference type="EMBL" id="JACHXU010000023">
    <property type="protein sequence ID" value="MBB3209440.1"/>
    <property type="molecule type" value="Genomic_DNA"/>
</dbReference>
<evidence type="ECO:0000256" key="1">
    <source>
        <dbReference type="SAM" id="Coils"/>
    </source>
</evidence>
<gene>
    <name evidence="3" type="ORF">FHS27_005280</name>
</gene>
<proteinExistence type="predicted"/>
<accession>A0A7W5H8U4</accession>
<comment type="caution">
    <text evidence="3">The sequence shown here is derived from an EMBL/GenBank/DDBJ whole genome shotgun (WGS) entry which is preliminary data.</text>
</comment>
<keyword evidence="2" id="KW-0812">Transmembrane</keyword>
<organism evidence="3 4">
    <name type="scientific">Aporhodopirellula rubra</name>
    <dbReference type="NCBI Taxonomy" id="980271"/>
    <lineage>
        <taxon>Bacteria</taxon>
        <taxon>Pseudomonadati</taxon>
        <taxon>Planctomycetota</taxon>
        <taxon>Planctomycetia</taxon>
        <taxon>Pirellulales</taxon>
        <taxon>Pirellulaceae</taxon>
        <taxon>Aporhodopirellula</taxon>
    </lineage>
</organism>
<evidence type="ECO:0000313" key="4">
    <source>
        <dbReference type="Proteomes" id="UP000536179"/>
    </source>
</evidence>
<evidence type="ECO:0008006" key="5">
    <source>
        <dbReference type="Google" id="ProtNLM"/>
    </source>
</evidence>
<keyword evidence="4" id="KW-1185">Reference proteome</keyword>
<keyword evidence="1" id="KW-0175">Coiled coil</keyword>
<keyword evidence="2" id="KW-0472">Membrane</keyword>
<keyword evidence="2" id="KW-1133">Transmembrane helix</keyword>
<reference evidence="3 4" key="1">
    <citation type="submission" date="2020-08" db="EMBL/GenBank/DDBJ databases">
        <title>Genomic Encyclopedia of Type Strains, Phase III (KMG-III): the genomes of soil and plant-associated and newly described type strains.</title>
        <authorList>
            <person name="Whitman W."/>
        </authorList>
    </citation>
    <scope>NUCLEOTIDE SEQUENCE [LARGE SCALE GENOMIC DNA]</scope>
    <source>
        <strain evidence="3 4">CECT 8075</strain>
    </source>
</reference>
<feature type="transmembrane region" description="Helical" evidence="2">
    <location>
        <begin position="78"/>
        <end position="93"/>
    </location>
</feature>
<name>A0A7W5H8U4_9BACT</name>
<feature type="transmembrane region" description="Helical" evidence="2">
    <location>
        <begin position="53"/>
        <end position="72"/>
    </location>
</feature>
<sequence length="324" mass="35885">MITISVAASSVSPTKLNSDIDKPGLHVWSTAAIGSLFCIAPTLLAAQYAGHLIVRYAFAVAQVIWAGVIIYLCEGVPVSHLCIIVSLFLLTLYRDYRVLITAASVAALDYVIRSKFCPHSLYGDRVVIQYQWLEHINWLAIVTGFLCVISYRWGRRTNHGSTSEHASLSNDSGGSLDRDEAYLYGSESGAPSLARQSDGVFDAADPRYANRLIASEDAEHAIHELLNRISISVTLLHDRSGSSRVSSLASLSQNVTNRKDDLADYLTKDSRGKHFPSMLNDLARKLTNEHRDHQRELEAIQQTIEQLKTLVEQSVVRREEAVTC</sequence>
<feature type="transmembrane region" description="Helical" evidence="2">
    <location>
        <begin position="25"/>
        <end position="46"/>
    </location>
</feature>
<feature type="coiled-coil region" evidence="1">
    <location>
        <begin position="283"/>
        <end position="310"/>
    </location>
</feature>
<dbReference type="RefSeq" id="WP_246420827.1">
    <property type="nucleotide sequence ID" value="NZ_JACHXU010000023.1"/>
</dbReference>
<protein>
    <recommendedName>
        <fullName evidence="5">Transmembrane protein</fullName>
    </recommendedName>
</protein>
<evidence type="ECO:0000256" key="2">
    <source>
        <dbReference type="SAM" id="Phobius"/>
    </source>
</evidence>
<dbReference type="AlphaFoldDB" id="A0A7W5H8U4"/>
<dbReference type="Proteomes" id="UP000536179">
    <property type="component" value="Unassembled WGS sequence"/>
</dbReference>
<evidence type="ECO:0000313" key="3">
    <source>
        <dbReference type="EMBL" id="MBB3209440.1"/>
    </source>
</evidence>